<reference evidence="2 3" key="1">
    <citation type="submission" date="2018-07" db="EMBL/GenBank/DDBJ databases">
        <title>Genomic Encyclopedia of Type Strains, Phase IV (KMG-IV): sequencing the most valuable type-strain genomes for metagenomic binning, comparative biology and taxonomic classification.</title>
        <authorList>
            <person name="Goeker M."/>
        </authorList>
    </citation>
    <scope>NUCLEOTIDE SEQUENCE [LARGE SCALE GENOMIC DNA]</scope>
    <source>
        <strain evidence="2 3">DSM 101478</strain>
    </source>
</reference>
<organism evidence="2 3">
    <name type="scientific">Marinirhabdus gelatinilytica</name>
    <dbReference type="NCBI Taxonomy" id="1703343"/>
    <lineage>
        <taxon>Bacteria</taxon>
        <taxon>Pseudomonadati</taxon>
        <taxon>Bacteroidota</taxon>
        <taxon>Flavobacteriia</taxon>
        <taxon>Flavobacteriales</taxon>
        <taxon>Flavobacteriaceae</taxon>
    </lineage>
</organism>
<proteinExistence type="predicted"/>
<dbReference type="EMBL" id="QRAO01000007">
    <property type="protein sequence ID" value="RDK83537.1"/>
    <property type="molecule type" value="Genomic_DNA"/>
</dbReference>
<feature type="transmembrane region" description="Helical" evidence="1">
    <location>
        <begin position="20"/>
        <end position="36"/>
    </location>
</feature>
<evidence type="ECO:0000313" key="3">
    <source>
        <dbReference type="Proteomes" id="UP000255317"/>
    </source>
</evidence>
<comment type="caution">
    <text evidence="2">The sequence shown here is derived from an EMBL/GenBank/DDBJ whole genome shotgun (WGS) entry which is preliminary data.</text>
</comment>
<name>A0A370Q580_9FLAO</name>
<evidence type="ECO:0000256" key="1">
    <source>
        <dbReference type="SAM" id="Phobius"/>
    </source>
</evidence>
<evidence type="ECO:0000313" key="2">
    <source>
        <dbReference type="EMBL" id="RDK83537.1"/>
    </source>
</evidence>
<keyword evidence="1" id="KW-1133">Transmembrane helix</keyword>
<gene>
    <name evidence="2" type="ORF">C8D94_10774</name>
</gene>
<dbReference type="AlphaFoldDB" id="A0A370Q580"/>
<accession>A0A370Q580</accession>
<dbReference type="Proteomes" id="UP000255317">
    <property type="component" value="Unassembled WGS sequence"/>
</dbReference>
<keyword evidence="1" id="KW-0472">Membrane</keyword>
<protein>
    <submittedName>
        <fullName evidence="2">Uncharacterized protein</fullName>
    </submittedName>
</protein>
<sequence length="205" mass="24222">MVAGTYANPLATIAEMKLKFVFFSLIFSSFLSCTNFKQKTRSEIYSENTIELLNQMLEKEDYQICDCILEPSENSMLYDWKDDAPVFDFKKYIVEKLELKDISEIDSLYGIREKLILDIDLISDRIYIVPRKKLDSIRKLEDIIAFREFLSKLYIEHPNMCYLSKPIFDSKFEKGLFDLTDYNGHMITPPPKIKKVQGNWDFDWN</sequence>
<keyword evidence="1" id="KW-0812">Transmembrane</keyword>
<keyword evidence="3" id="KW-1185">Reference proteome</keyword>